<accession>A0A0N4Y6Q2</accession>
<evidence type="ECO:0000313" key="2">
    <source>
        <dbReference type="EMBL" id="VDL75367.1"/>
    </source>
</evidence>
<reference evidence="4" key="1">
    <citation type="submission" date="2016-03" db="UniProtKB">
        <authorList>
            <consortium name="WormBaseParasite"/>
        </authorList>
    </citation>
    <scope>IDENTIFICATION</scope>
</reference>
<evidence type="ECO:0000256" key="1">
    <source>
        <dbReference type="SAM" id="MobiDB-lite"/>
    </source>
</evidence>
<feature type="compositionally biased region" description="Polar residues" evidence="1">
    <location>
        <begin position="45"/>
        <end position="56"/>
    </location>
</feature>
<dbReference type="EMBL" id="UYSL01020597">
    <property type="protein sequence ID" value="VDL75367.1"/>
    <property type="molecule type" value="Genomic_DNA"/>
</dbReference>
<evidence type="ECO:0000313" key="3">
    <source>
        <dbReference type="Proteomes" id="UP000271162"/>
    </source>
</evidence>
<dbReference type="WBParaSite" id="NBR_0001177701-mRNA-1">
    <property type="protein sequence ID" value="NBR_0001177701-mRNA-1"/>
    <property type="gene ID" value="NBR_0001177701"/>
</dbReference>
<organism evidence="4">
    <name type="scientific">Nippostrongylus brasiliensis</name>
    <name type="common">Rat hookworm</name>
    <dbReference type="NCBI Taxonomy" id="27835"/>
    <lineage>
        <taxon>Eukaryota</taxon>
        <taxon>Metazoa</taxon>
        <taxon>Ecdysozoa</taxon>
        <taxon>Nematoda</taxon>
        <taxon>Chromadorea</taxon>
        <taxon>Rhabditida</taxon>
        <taxon>Rhabditina</taxon>
        <taxon>Rhabditomorpha</taxon>
        <taxon>Strongyloidea</taxon>
        <taxon>Heligmosomidae</taxon>
        <taxon>Nippostrongylus</taxon>
    </lineage>
</organism>
<sequence>MVARPDGELDELTDEFLALMLNKREFIEKWTLNVEAELSRREADTVSQSETRSAPSVPSKVFKPEDRLVPTLTELVHALDASTQTFLSSADFNICHSEPEHNRDASLLFAARLQIDRMISKTVDRKCCEAGARRLLQLVRLFSSRISSWVSVLQCVLDTDFQLPNTSSFATSLCDMFYTFCDSTSSVIRPNEQEVLTELTRATDDFNEIVVEKLSTATFEAQYARRNAAKPLRQQFFSPQPARLRRPLVQIQQRSPGYLLPLDLQKVPTLFLPFLSHVVVDEQDGIAQTVKVRLDKHSSESRKDAQEPDQNEAVMRLAKKISQEVVKDLRRKYGSADIGVLGI</sequence>
<reference evidence="2 3" key="2">
    <citation type="submission" date="2018-11" db="EMBL/GenBank/DDBJ databases">
        <authorList>
            <consortium name="Pathogen Informatics"/>
        </authorList>
    </citation>
    <scope>NUCLEOTIDE SEQUENCE [LARGE SCALE GENOMIC DNA]</scope>
</reference>
<dbReference type="Proteomes" id="UP000271162">
    <property type="component" value="Unassembled WGS sequence"/>
</dbReference>
<evidence type="ECO:0000313" key="4">
    <source>
        <dbReference type="WBParaSite" id="NBR_0001177701-mRNA-1"/>
    </source>
</evidence>
<protein>
    <submittedName>
        <fullName evidence="4">CLASP_N domain-containing protein</fullName>
    </submittedName>
</protein>
<keyword evidence="3" id="KW-1185">Reference proteome</keyword>
<dbReference type="OMA" id="ANCAFFA"/>
<gene>
    <name evidence="2" type="ORF">NBR_LOCUS11778</name>
</gene>
<dbReference type="AlphaFoldDB" id="A0A0N4Y6Q2"/>
<feature type="region of interest" description="Disordered" evidence="1">
    <location>
        <begin position="41"/>
        <end position="60"/>
    </location>
</feature>
<dbReference type="STRING" id="27835.A0A0N4Y6Q2"/>
<name>A0A0N4Y6Q2_NIPBR</name>
<proteinExistence type="predicted"/>